<dbReference type="AlphaFoldDB" id="A0A9J5WNV7"/>
<protein>
    <submittedName>
        <fullName evidence="1">Uncharacterized protein</fullName>
    </submittedName>
</protein>
<dbReference type="EMBL" id="JACXVP010000011">
    <property type="protein sequence ID" value="KAG5576574.1"/>
    <property type="molecule type" value="Genomic_DNA"/>
</dbReference>
<comment type="caution">
    <text evidence="1">The sequence shown here is derived from an EMBL/GenBank/DDBJ whole genome shotgun (WGS) entry which is preliminary data.</text>
</comment>
<sequence>MIKALPEKSADDIKDYCNVLIEDINIMKFGYVTLPKWRKGTYLAMYELNDCEIEKVAKLLKVLMTS</sequence>
<name>A0A9J5WNV7_SOLCO</name>
<gene>
    <name evidence="1" type="ORF">H5410_056708</name>
</gene>
<evidence type="ECO:0000313" key="2">
    <source>
        <dbReference type="Proteomes" id="UP000824120"/>
    </source>
</evidence>
<reference evidence="1 2" key="1">
    <citation type="submission" date="2020-09" db="EMBL/GenBank/DDBJ databases">
        <title>De no assembly of potato wild relative species, Solanum commersonii.</title>
        <authorList>
            <person name="Cho K."/>
        </authorList>
    </citation>
    <scope>NUCLEOTIDE SEQUENCE [LARGE SCALE GENOMIC DNA]</scope>
    <source>
        <strain evidence="1">LZ3.2</strain>
        <tissue evidence="1">Leaf</tissue>
    </source>
</reference>
<proteinExistence type="predicted"/>
<dbReference type="Proteomes" id="UP000824120">
    <property type="component" value="Chromosome 11"/>
</dbReference>
<evidence type="ECO:0000313" key="1">
    <source>
        <dbReference type="EMBL" id="KAG5576574.1"/>
    </source>
</evidence>
<accession>A0A9J5WNV7</accession>
<organism evidence="1 2">
    <name type="scientific">Solanum commersonii</name>
    <name type="common">Commerson's wild potato</name>
    <name type="synonym">Commerson's nightshade</name>
    <dbReference type="NCBI Taxonomy" id="4109"/>
    <lineage>
        <taxon>Eukaryota</taxon>
        <taxon>Viridiplantae</taxon>
        <taxon>Streptophyta</taxon>
        <taxon>Embryophyta</taxon>
        <taxon>Tracheophyta</taxon>
        <taxon>Spermatophyta</taxon>
        <taxon>Magnoliopsida</taxon>
        <taxon>eudicotyledons</taxon>
        <taxon>Gunneridae</taxon>
        <taxon>Pentapetalae</taxon>
        <taxon>asterids</taxon>
        <taxon>lamiids</taxon>
        <taxon>Solanales</taxon>
        <taxon>Solanaceae</taxon>
        <taxon>Solanoideae</taxon>
        <taxon>Solaneae</taxon>
        <taxon>Solanum</taxon>
    </lineage>
</organism>
<keyword evidence="2" id="KW-1185">Reference proteome</keyword>